<protein>
    <submittedName>
        <fullName evidence="1">Uncharacterized protein</fullName>
    </submittedName>
</protein>
<name>A0A128F0E3_9GAMM</name>
<proteinExistence type="predicted"/>
<dbReference type="OrthoDB" id="6402082at2"/>
<accession>A0A128F0E3</accession>
<dbReference type="EMBL" id="FIZY01000007">
    <property type="protein sequence ID" value="CZF79741.1"/>
    <property type="molecule type" value="Genomic_DNA"/>
</dbReference>
<reference evidence="2" key="1">
    <citation type="submission" date="2016-02" db="EMBL/GenBank/DDBJ databases">
        <authorList>
            <person name="Rodrigo-Torres Lidia"/>
            <person name="Arahal R.David."/>
        </authorList>
    </citation>
    <scope>NUCLEOTIDE SEQUENCE [LARGE SCALE GENOMIC DNA]</scope>
    <source>
        <strain evidence="2">CECT 8713</strain>
    </source>
</reference>
<gene>
    <name evidence="1" type="ORF">GMA8713_01110</name>
</gene>
<evidence type="ECO:0000313" key="1">
    <source>
        <dbReference type="EMBL" id="CZF79741.1"/>
    </source>
</evidence>
<organism evidence="1 2">
    <name type="scientific">Grimontia marina</name>
    <dbReference type="NCBI Taxonomy" id="646534"/>
    <lineage>
        <taxon>Bacteria</taxon>
        <taxon>Pseudomonadati</taxon>
        <taxon>Pseudomonadota</taxon>
        <taxon>Gammaproteobacteria</taxon>
        <taxon>Vibrionales</taxon>
        <taxon>Vibrionaceae</taxon>
        <taxon>Grimontia</taxon>
    </lineage>
</organism>
<sequence length="134" mass="15412">MENRFSQADWASYRDRLLPIIRQTATRNGHDHTQDIDHALLAKRAFLFLCPDGFVVLTLRGKKKARRLLVLFAYGWGEDLITRYQPQIDDMARRAKAQKVELYTAVSGLAPLLAQQGYIRSQTKGRVGHWTKTL</sequence>
<keyword evidence="2" id="KW-1185">Reference proteome</keyword>
<dbReference type="Proteomes" id="UP000073601">
    <property type="component" value="Unassembled WGS sequence"/>
</dbReference>
<dbReference type="RefSeq" id="WP_062706644.1">
    <property type="nucleotide sequence ID" value="NZ_CAWRCI010000007.1"/>
</dbReference>
<evidence type="ECO:0000313" key="2">
    <source>
        <dbReference type="Proteomes" id="UP000073601"/>
    </source>
</evidence>
<dbReference type="AlphaFoldDB" id="A0A128F0E3"/>